<sequence>MNHRGLLATIPQADRARLTARSSGPGLRRLGVHGGAILLLGAAIAARVPGWPLILPVQGVLLAFLFTLQHETTHKTPFADDRLNDWVGRIAGVLIVQPFAWFRYFHLAHHRHTNDPDRDPERAAEKPGSWPAFLWHLSTIGYWRDKAAVLWTNAFGRIEAEYLPRSVHPRLRREARVMLAAYALAAALMATVAPWLFTAWLLPLALGFPALRLYLLAEHGRCPAVADMFANTRTTFTTGLVRFLAWNMPYHAEHHAWPSVPFHKLPDLHRIARPHLKETEQGYARFTRRYAASLR</sequence>
<feature type="domain" description="Fatty acid desaturase" evidence="2">
    <location>
        <begin position="50"/>
        <end position="284"/>
    </location>
</feature>
<gene>
    <name evidence="3" type="ORF">DRV85_06265</name>
</gene>
<dbReference type="Pfam" id="PF00487">
    <property type="entry name" value="FA_desaturase"/>
    <property type="match status" value="1"/>
</dbReference>
<dbReference type="Proteomes" id="UP000253370">
    <property type="component" value="Unassembled WGS sequence"/>
</dbReference>
<name>A0A365UCJ6_9RHOB</name>
<organism evidence="3 4">
    <name type="scientific">Rhodosalinus halophilus</name>
    <dbReference type="NCBI Taxonomy" id="2259333"/>
    <lineage>
        <taxon>Bacteria</taxon>
        <taxon>Pseudomonadati</taxon>
        <taxon>Pseudomonadota</taxon>
        <taxon>Alphaproteobacteria</taxon>
        <taxon>Rhodobacterales</taxon>
        <taxon>Paracoccaceae</taxon>
        <taxon>Rhodosalinus</taxon>
    </lineage>
</organism>
<evidence type="ECO:0000313" key="3">
    <source>
        <dbReference type="EMBL" id="RBI86348.1"/>
    </source>
</evidence>
<protein>
    <submittedName>
        <fullName evidence="3">Fatty acid desaturase</fullName>
    </submittedName>
</protein>
<feature type="transmembrane region" description="Helical" evidence="1">
    <location>
        <begin position="86"/>
        <end position="105"/>
    </location>
</feature>
<dbReference type="EMBL" id="QNTQ01000005">
    <property type="protein sequence ID" value="RBI86348.1"/>
    <property type="molecule type" value="Genomic_DNA"/>
</dbReference>
<reference evidence="3 4" key="1">
    <citation type="submission" date="2018-07" db="EMBL/GenBank/DDBJ databases">
        <title>Rhodosalinus sp. strain E84T genomic sequence and assembly.</title>
        <authorList>
            <person name="Liu Z.-W."/>
            <person name="Lu D.-C."/>
        </authorList>
    </citation>
    <scope>NUCLEOTIDE SEQUENCE [LARGE SCALE GENOMIC DNA]</scope>
    <source>
        <strain evidence="3 4">E84</strain>
    </source>
</reference>
<dbReference type="AlphaFoldDB" id="A0A365UCJ6"/>
<keyword evidence="1" id="KW-1133">Transmembrane helix</keyword>
<keyword evidence="4" id="KW-1185">Reference proteome</keyword>
<evidence type="ECO:0000256" key="1">
    <source>
        <dbReference type="SAM" id="Phobius"/>
    </source>
</evidence>
<dbReference type="InterPro" id="IPR005804">
    <property type="entry name" value="FA_desaturase_dom"/>
</dbReference>
<keyword evidence="1" id="KW-0472">Membrane</keyword>
<proteinExistence type="predicted"/>
<accession>A0A365UCJ6</accession>
<keyword evidence="1" id="KW-0812">Transmembrane</keyword>
<feature type="transmembrane region" description="Helical" evidence="1">
    <location>
        <begin position="37"/>
        <end position="66"/>
    </location>
</feature>
<evidence type="ECO:0000259" key="2">
    <source>
        <dbReference type="Pfam" id="PF00487"/>
    </source>
</evidence>
<feature type="transmembrane region" description="Helical" evidence="1">
    <location>
        <begin position="179"/>
        <end position="202"/>
    </location>
</feature>
<dbReference type="GO" id="GO:0046513">
    <property type="term" value="P:ceramide biosynthetic process"/>
    <property type="evidence" value="ECO:0007669"/>
    <property type="project" value="TreeGrafter"/>
</dbReference>
<dbReference type="PANTHER" id="PTHR12879">
    <property type="entry name" value="SPHINGOLIPID DELTA 4 DESATURASE/C-4 HYDROXYLASE PROTEIN DES2"/>
    <property type="match status" value="1"/>
</dbReference>
<dbReference type="PANTHER" id="PTHR12879:SF8">
    <property type="entry name" value="SPHINGOLIPID DELTA(4)-DESATURASE DES1"/>
    <property type="match status" value="1"/>
</dbReference>
<evidence type="ECO:0000313" key="4">
    <source>
        <dbReference type="Proteomes" id="UP000253370"/>
    </source>
</evidence>
<dbReference type="RefSeq" id="WP_113288585.1">
    <property type="nucleotide sequence ID" value="NZ_QNTQ01000005.1"/>
</dbReference>
<comment type="caution">
    <text evidence="3">The sequence shown here is derived from an EMBL/GenBank/DDBJ whole genome shotgun (WGS) entry which is preliminary data.</text>
</comment>
<dbReference type="GO" id="GO:0042284">
    <property type="term" value="F:sphingolipid delta-4 desaturase activity"/>
    <property type="evidence" value="ECO:0007669"/>
    <property type="project" value="TreeGrafter"/>
</dbReference>
<dbReference type="GO" id="GO:0016020">
    <property type="term" value="C:membrane"/>
    <property type="evidence" value="ECO:0007669"/>
    <property type="project" value="GOC"/>
</dbReference>
<dbReference type="OrthoDB" id="9792534at2"/>